<feature type="region of interest" description="Disordered" evidence="1">
    <location>
        <begin position="71"/>
        <end position="90"/>
    </location>
</feature>
<dbReference type="HOGENOM" id="CLU_1497347_0_0_1"/>
<dbReference type="VEuPathDB" id="FungiDB:PV09_00400"/>
<dbReference type="STRING" id="253628.A0A0D2BDR7"/>
<evidence type="ECO:0000313" key="2">
    <source>
        <dbReference type="EMBL" id="KIW09524.1"/>
    </source>
</evidence>
<name>A0A0D2BDR7_9PEZI</name>
<feature type="compositionally biased region" description="Low complexity" evidence="1">
    <location>
        <begin position="7"/>
        <end position="19"/>
    </location>
</feature>
<dbReference type="RefSeq" id="XP_016219393.1">
    <property type="nucleotide sequence ID" value="XM_016353136.1"/>
</dbReference>
<organism evidence="2 3">
    <name type="scientific">Verruconis gallopava</name>
    <dbReference type="NCBI Taxonomy" id="253628"/>
    <lineage>
        <taxon>Eukaryota</taxon>
        <taxon>Fungi</taxon>
        <taxon>Dikarya</taxon>
        <taxon>Ascomycota</taxon>
        <taxon>Pezizomycotina</taxon>
        <taxon>Dothideomycetes</taxon>
        <taxon>Pleosporomycetidae</taxon>
        <taxon>Venturiales</taxon>
        <taxon>Sympoventuriaceae</taxon>
        <taxon>Verruconis</taxon>
    </lineage>
</organism>
<reference evidence="2 3" key="1">
    <citation type="submission" date="2015-01" db="EMBL/GenBank/DDBJ databases">
        <title>The Genome Sequence of Ochroconis gallopava CBS43764.</title>
        <authorList>
            <consortium name="The Broad Institute Genomics Platform"/>
            <person name="Cuomo C."/>
            <person name="de Hoog S."/>
            <person name="Gorbushina A."/>
            <person name="Stielow B."/>
            <person name="Teixiera M."/>
            <person name="Abouelleil A."/>
            <person name="Chapman S.B."/>
            <person name="Priest M."/>
            <person name="Young S.K."/>
            <person name="Wortman J."/>
            <person name="Nusbaum C."/>
            <person name="Birren B."/>
        </authorList>
    </citation>
    <scope>NUCLEOTIDE SEQUENCE [LARGE SCALE GENOMIC DNA]</scope>
    <source>
        <strain evidence="2 3">CBS 43764</strain>
    </source>
</reference>
<proteinExistence type="predicted"/>
<feature type="region of interest" description="Disordered" evidence="1">
    <location>
        <begin position="1"/>
        <end position="29"/>
    </location>
</feature>
<dbReference type="GeneID" id="27308373"/>
<gene>
    <name evidence="2" type="ORF">PV09_00400</name>
</gene>
<dbReference type="OrthoDB" id="4188844at2759"/>
<feature type="region of interest" description="Disordered" evidence="1">
    <location>
        <begin position="101"/>
        <end position="123"/>
    </location>
</feature>
<accession>A0A0D2BDR7</accession>
<evidence type="ECO:0000313" key="3">
    <source>
        <dbReference type="Proteomes" id="UP000053259"/>
    </source>
</evidence>
<keyword evidence="3" id="KW-1185">Reference proteome</keyword>
<dbReference type="Proteomes" id="UP000053259">
    <property type="component" value="Unassembled WGS sequence"/>
</dbReference>
<sequence>MTSRAPSRNAAVVRNASNALPAPSQTATASVRRNLFPQAARRQAQHVSASSASAAAVAAAAAAAAAAASSAASSGATAGLHPASSSGYNAGSEIIVRDPRTGTFAIDAPQLPSSVEPRLEAEEEEAEARRRLIDSWRKHGDHGMVDHNEIKAVLMASLESKVQSLDEDGWMFGDEEKDEE</sequence>
<dbReference type="AlphaFoldDB" id="A0A0D2BDR7"/>
<evidence type="ECO:0000256" key="1">
    <source>
        <dbReference type="SAM" id="MobiDB-lite"/>
    </source>
</evidence>
<protein>
    <submittedName>
        <fullName evidence="2">Uncharacterized protein</fullName>
    </submittedName>
</protein>
<dbReference type="InParanoid" id="A0A0D2BDR7"/>
<dbReference type="EMBL" id="KN847529">
    <property type="protein sequence ID" value="KIW09524.1"/>
    <property type="molecule type" value="Genomic_DNA"/>
</dbReference>